<comment type="caution">
    <text evidence="1">The sequence shown here is derived from an EMBL/GenBank/DDBJ whole genome shotgun (WGS) entry which is preliminary data.</text>
</comment>
<organism evidence="1 2">
    <name type="scientific">Angustibacter aerolatus</name>
    <dbReference type="NCBI Taxonomy" id="1162965"/>
    <lineage>
        <taxon>Bacteria</taxon>
        <taxon>Bacillati</taxon>
        <taxon>Actinomycetota</taxon>
        <taxon>Actinomycetes</taxon>
        <taxon>Kineosporiales</taxon>
        <taxon>Kineosporiaceae</taxon>
    </lineage>
</organism>
<name>A0ABQ6JNX4_9ACTN</name>
<reference evidence="2" key="1">
    <citation type="journal article" date="2019" name="Int. J. Syst. Evol. Microbiol.">
        <title>The Global Catalogue of Microorganisms (GCM) 10K type strain sequencing project: providing services to taxonomists for standard genome sequencing and annotation.</title>
        <authorList>
            <consortium name="The Broad Institute Genomics Platform"/>
            <consortium name="The Broad Institute Genome Sequencing Center for Infectious Disease"/>
            <person name="Wu L."/>
            <person name="Ma J."/>
        </authorList>
    </citation>
    <scope>NUCLEOTIDE SEQUENCE [LARGE SCALE GENOMIC DNA]</scope>
    <source>
        <strain evidence="2">NBRC 108730</strain>
    </source>
</reference>
<protein>
    <recommendedName>
        <fullName evidence="3">Cobaltochelatase subunit CobN</fullName>
    </recommendedName>
</protein>
<accession>A0ABQ6JNX4</accession>
<evidence type="ECO:0000313" key="1">
    <source>
        <dbReference type="EMBL" id="GMA89034.1"/>
    </source>
</evidence>
<proteinExistence type="predicted"/>
<evidence type="ECO:0000313" key="2">
    <source>
        <dbReference type="Proteomes" id="UP001157017"/>
    </source>
</evidence>
<dbReference type="Proteomes" id="UP001157017">
    <property type="component" value="Unassembled WGS sequence"/>
</dbReference>
<keyword evidence="2" id="KW-1185">Reference proteome</keyword>
<gene>
    <name evidence="1" type="ORF">GCM10025868_42840</name>
</gene>
<dbReference type="EMBL" id="BSUZ01000001">
    <property type="protein sequence ID" value="GMA89034.1"/>
    <property type="molecule type" value="Genomic_DNA"/>
</dbReference>
<sequence length="168" mass="17141">MPRLLLLSTSDTDLLAAHRTGRWRVGNPARVDASEVPAVLGGADPADLVVVRLLGGRQAWPEGLDAVLASGLPTVVVSGENAADAALQALSTVPAGVVTQALAYLVEGGVDNLREPGGVPGRHGAARRRGLRTAARHAAARGARVAAVPRAGRRGAAGRRRLLPGARA</sequence>
<evidence type="ECO:0008006" key="3">
    <source>
        <dbReference type="Google" id="ProtNLM"/>
    </source>
</evidence>